<feature type="compositionally biased region" description="Low complexity" evidence="1">
    <location>
        <begin position="45"/>
        <end position="56"/>
    </location>
</feature>
<feature type="region of interest" description="Disordered" evidence="1">
    <location>
        <begin position="45"/>
        <end position="134"/>
    </location>
</feature>
<evidence type="ECO:0000313" key="2">
    <source>
        <dbReference type="EMBL" id="KAL1117346.1"/>
    </source>
</evidence>
<feature type="compositionally biased region" description="Polar residues" evidence="1">
    <location>
        <begin position="66"/>
        <end position="96"/>
    </location>
</feature>
<sequence length="134" mass="14050">MARCLAMFRLPSAHRERFACLLARGMKLVEWRGRIASTLVVVSLTPSSPPHHTSSLLNADKPTLYTAPQSPEQKNASRAPSPSASCTAQSLRTNVSVGAHNGGTNFAAPVPTADVGTLNSSDDVGPSDLNPTKG</sequence>
<keyword evidence="3" id="KW-1185">Reference proteome</keyword>
<dbReference type="AlphaFoldDB" id="A0ABD0Y1I8"/>
<protein>
    <submittedName>
        <fullName evidence="2">Uncharacterized protein</fullName>
    </submittedName>
</protein>
<evidence type="ECO:0000313" key="3">
    <source>
        <dbReference type="Proteomes" id="UP001558652"/>
    </source>
</evidence>
<name>A0ABD0Y1I8_9HEMI</name>
<proteinExistence type="predicted"/>
<organism evidence="2 3">
    <name type="scientific">Ranatra chinensis</name>
    <dbReference type="NCBI Taxonomy" id="642074"/>
    <lineage>
        <taxon>Eukaryota</taxon>
        <taxon>Metazoa</taxon>
        <taxon>Ecdysozoa</taxon>
        <taxon>Arthropoda</taxon>
        <taxon>Hexapoda</taxon>
        <taxon>Insecta</taxon>
        <taxon>Pterygota</taxon>
        <taxon>Neoptera</taxon>
        <taxon>Paraneoptera</taxon>
        <taxon>Hemiptera</taxon>
        <taxon>Heteroptera</taxon>
        <taxon>Panheteroptera</taxon>
        <taxon>Nepomorpha</taxon>
        <taxon>Nepidae</taxon>
        <taxon>Ranatrinae</taxon>
        <taxon>Ranatra</taxon>
    </lineage>
</organism>
<dbReference type="EMBL" id="JBFDAA010000016">
    <property type="protein sequence ID" value="KAL1117346.1"/>
    <property type="molecule type" value="Genomic_DNA"/>
</dbReference>
<reference evidence="2 3" key="1">
    <citation type="submission" date="2024-07" db="EMBL/GenBank/DDBJ databases">
        <title>Chromosome-level genome assembly of the water stick insect Ranatra chinensis (Heteroptera: Nepidae).</title>
        <authorList>
            <person name="Liu X."/>
        </authorList>
    </citation>
    <scope>NUCLEOTIDE SEQUENCE [LARGE SCALE GENOMIC DNA]</scope>
    <source>
        <strain evidence="2">Cailab_2021Rc</strain>
        <tissue evidence="2">Muscle</tissue>
    </source>
</reference>
<accession>A0ABD0Y1I8</accession>
<comment type="caution">
    <text evidence="2">The sequence shown here is derived from an EMBL/GenBank/DDBJ whole genome shotgun (WGS) entry which is preliminary data.</text>
</comment>
<dbReference type="Proteomes" id="UP001558652">
    <property type="component" value="Unassembled WGS sequence"/>
</dbReference>
<gene>
    <name evidence="2" type="ORF">AAG570_004672</name>
</gene>
<evidence type="ECO:0000256" key="1">
    <source>
        <dbReference type="SAM" id="MobiDB-lite"/>
    </source>
</evidence>